<dbReference type="AlphaFoldDB" id="A0A0B7IH85"/>
<accession>A0A0B7IH85</accession>
<feature type="domain" description="Tyrosine-protein kinase G-rich" evidence="8">
    <location>
        <begin position="271"/>
        <end position="349"/>
    </location>
</feature>
<feature type="transmembrane region" description="Helical" evidence="6">
    <location>
        <begin position="328"/>
        <end position="347"/>
    </location>
</feature>
<keyword evidence="4 6" id="KW-1133">Transmembrane helix</keyword>
<evidence type="ECO:0000256" key="6">
    <source>
        <dbReference type="SAM" id="Phobius"/>
    </source>
</evidence>
<dbReference type="Proteomes" id="UP000045051">
    <property type="component" value="Unassembled WGS sequence"/>
</dbReference>
<dbReference type="EMBL" id="CDOI01000195">
    <property type="protein sequence ID" value="CEN49357.1"/>
    <property type="molecule type" value="Genomic_DNA"/>
</dbReference>
<evidence type="ECO:0000256" key="3">
    <source>
        <dbReference type="ARBA" id="ARBA00022692"/>
    </source>
</evidence>
<dbReference type="Pfam" id="PF02706">
    <property type="entry name" value="Wzz"/>
    <property type="match status" value="1"/>
</dbReference>
<evidence type="ECO:0000256" key="5">
    <source>
        <dbReference type="ARBA" id="ARBA00023136"/>
    </source>
</evidence>
<evidence type="ECO:0000256" key="1">
    <source>
        <dbReference type="ARBA" id="ARBA00004651"/>
    </source>
</evidence>
<dbReference type="GO" id="GO:0004713">
    <property type="term" value="F:protein tyrosine kinase activity"/>
    <property type="evidence" value="ECO:0007669"/>
    <property type="project" value="TreeGrafter"/>
</dbReference>
<evidence type="ECO:0000313" key="10">
    <source>
        <dbReference type="Proteomes" id="UP000045051"/>
    </source>
</evidence>
<sequence length="360" mass="40646">MESSKQKKEDEIDLLELIRKLWDARKYILKVTILFFIIGILVALFSSKEYTATTLMIPQTTDGKSIGGGLGGFAAIAGISLGGASSEEVPITVYPKVVQSVPFKKKLVQTPLNFENISEKITYKTYCEDHVKPGILDYVKKYTIGLPGLLFGSKEEENTSEEQKTVLQLSQKEREILNSVDSQLSITINEKEGTIMLSYSMSEALAAAQMLQSAQNLLQESITEFKTQKAVEELDFINERYQEAEKDFKSKQFALAQFQDKNRNLFSSLPQTRLQQLQTDYNLAFSVYSELAKQLESKKIKVKEDQPIFTIIEPVSVPNERSKPKRPMIVAIWTFLGIVIGIGGVFIKDFIKQIKQKKEA</sequence>
<organism evidence="9 10">
    <name type="scientific">Capnocytophaga canis</name>
    <dbReference type="NCBI Taxonomy" id="1848903"/>
    <lineage>
        <taxon>Bacteria</taxon>
        <taxon>Pseudomonadati</taxon>
        <taxon>Bacteroidota</taxon>
        <taxon>Flavobacteriia</taxon>
        <taxon>Flavobacteriales</taxon>
        <taxon>Flavobacteriaceae</taxon>
        <taxon>Capnocytophaga</taxon>
    </lineage>
</organism>
<dbReference type="InterPro" id="IPR032807">
    <property type="entry name" value="GNVR"/>
</dbReference>
<evidence type="ECO:0008006" key="11">
    <source>
        <dbReference type="Google" id="ProtNLM"/>
    </source>
</evidence>
<keyword evidence="2" id="KW-1003">Cell membrane</keyword>
<reference evidence="9 10" key="1">
    <citation type="submission" date="2015-01" db="EMBL/GenBank/DDBJ databases">
        <authorList>
            <person name="MANFREDI Pablo"/>
        </authorList>
    </citation>
    <scope>NUCLEOTIDE SEQUENCE [LARGE SCALE GENOMIC DNA]</scope>
    <source>
        <strain evidence="9 10">CcD38</strain>
    </source>
</reference>
<evidence type="ECO:0000256" key="4">
    <source>
        <dbReference type="ARBA" id="ARBA00022989"/>
    </source>
</evidence>
<dbReference type="InterPro" id="IPR003856">
    <property type="entry name" value="LPS_length_determ_N"/>
</dbReference>
<keyword evidence="10" id="KW-1185">Reference proteome</keyword>
<dbReference type="Pfam" id="PF13807">
    <property type="entry name" value="GNVR"/>
    <property type="match status" value="1"/>
</dbReference>
<name>A0A0B7IH85_9FLAO</name>
<evidence type="ECO:0000313" key="9">
    <source>
        <dbReference type="EMBL" id="CEN49357.1"/>
    </source>
</evidence>
<dbReference type="InterPro" id="IPR050445">
    <property type="entry name" value="Bact_polysacc_biosynth/exp"/>
</dbReference>
<comment type="subcellular location">
    <subcellularLocation>
        <location evidence="1">Cell membrane</location>
        <topology evidence="1">Multi-pass membrane protein</topology>
    </subcellularLocation>
</comment>
<dbReference type="PANTHER" id="PTHR32309">
    <property type="entry name" value="TYROSINE-PROTEIN KINASE"/>
    <property type="match status" value="1"/>
</dbReference>
<feature type="transmembrane region" description="Helical" evidence="6">
    <location>
        <begin position="27"/>
        <end position="46"/>
    </location>
</feature>
<proteinExistence type="predicted"/>
<keyword evidence="5 6" id="KW-0472">Membrane</keyword>
<dbReference type="PANTHER" id="PTHR32309:SF13">
    <property type="entry name" value="FERRIC ENTEROBACTIN TRANSPORT PROTEIN FEPE"/>
    <property type="match status" value="1"/>
</dbReference>
<protein>
    <recommendedName>
        <fullName evidence="11">Capsule biosynthesis protein</fullName>
    </recommendedName>
</protein>
<evidence type="ECO:0000256" key="2">
    <source>
        <dbReference type="ARBA" id="ARBA00022475"/>
    </source>
</evidence>
<gene>
    <name evidence="9" type="ORF">CCAND38_80075</name>
</gene>
<evidence type="ECO:0000259" key="8">
    <source>
        <dbReference type="Pfam" id="PF13807"/>
    </source>
</evidence>
<keyword evidence="3 6" id="KW-0812">Transmembrane</keyword>
<dbReference type="GO" id="GO:0005886">
    <property type="term" value="C:plasma membrane"/>
    <property type="evidence" value="ECO:0007669"/>
    <property type="project" value="UniProtKB-SubCell"/>
</dbReference>
<dbReference type="RefSeq" id="WP_042345287.1">
    <property type="nucleotide sequence ID" value="NZ_CDOH01000137.1"/>
</dbReference>
<evidence type="ECO:0000259" key="7">
    <source>
        <dbReference type="Pfam" id="PF02706"/>
    </source>
</evidence>
<feature type="domain" description="Polysaccharide chain length determinant N-terminal" evidence="7">
    <location>
        <begin position="10"/>
        <end position="64"/>
    </location>
</feature>